<keyword evidence="1" id="KW-0812">Transmembrane</keyword>
<name>A0ABT4YLX4_9STAP</name>
<proteinExistence type="predicted"/>
<evidence type="ECO:0000256" key="1">
    <source>
        <dbReference type="SAM" id="Phobius"/>
    </source>
</evidence>
<dbReference type="GeneID" id="77846545"/>
<reference evidence="3" key="1">
    <citation type="submission" date="2020-04" db="EMBL/GenBank/DDBJ databases">
        <title>Genome analysis and biological profiling of marine Cellulosimicrobium funkei MOSEL-ME6.</title>
        <authorList>
            <person name="Tanveer F."/>
            <person name="Xie Y."/>
            <person name="Shinwari Z.K."/>
        </authorList>
    </citation>
    <scope>NUCLEOTIDE SEQUENCE [LARGE SCALE GENOMIC DNA]</scope>
    <source>
        <strain evidence="3">MOSEL-ME25</strain>
    </source>
</reference>
<keyword evidence="3" id="KW-1185">Reference proteome</keyword>
<protein>
    <submittedName>
        <fullName evidence="2">Uncharacterized protein</fullName>
    </submittedName>
</protein>
<evidence type="ECO:0000313" key="2">
    <source>
        <dbReference type="EMBL" id="MDB0581366.1"/>
    </source>
</evidence>
<dbReference type="Proteomes" id="UP000527860">
    <property type="component" value="Unassembled WGS sequence"/>
</dbReference>
<accession>A0ABT4YLX4</accession>
<keyword evidence="1" id="KW-0472">Membrane</keyword>
<keyword evidence="1" id="KW-1133">Transmembrane helix</keyword>
<dbReference type="RefSeq" id="WP_268747429.1">
    <property type="nucleotide sequence ID" value="NZ_JABEVU030000001.1"/>
</dbReference>
<reference evidence="2 3" key="2">
    <citation type="submission" date="2022-12" db="EMBL/GenBank/DDBJ databases">
        <title>Genome analysis and biological profiling of marine Salinicoccus roseus MOSEL-ME25.</title>
        <authorList>
            <person name="Mirza F.T."/>
            <person name="Xie Y."/>
            <person name="Shinwari Z.K."/>
        </authorList>
    </citation>
    <scope>NUCLEOTIDE SEQUENCE [LARGE SCALE GENOMIC DNA]</scope>
    <source>
        <strain evidence="2 3">MOSEL-ME25</strain>
    </source>
</reference>
<feature type="transmembrane region" description="Helical" evidence="1">
    <location>
        <begin position="6"/>
        <end position="30"/>
    </location>
</feature>
<organism evidence="2 3">
    <name type="scientific">Salinicoccus roseus</name>
    <dbReference type="NCBI Taxonomy" id="45670"/>
    <lineage>
        <taxon>Bacteria</taxon>
        <taxon>Bacillati</taxon>
        <taxon>Bacillota</taxon>
        <taxon>Bacilli</taxon>
        <taxon>Bacillales</taxon>
        <taxon>Staphylococcaceae</taxon>
        <taxon>Salinicoccus</taxon>
    </lineage>
</organism>
<comment type="caution">
    <text evidence="2">The sequence shown here is derived from an EMBL/GenBank/DDBJ whole genome shotgun (WGS) entry which is preliminary data.</text>
</comment>
<evidence type="ECO:0000313" key="3">
    <source>
        <dbReference type="Proteomes" id="UP000527860"/>
    </source>
</evidence>
<sequence length="42" mass="4651">MTGLVLLIYAAAIMFIAACSIVIVGVVMYCRETIRKRKGDME</sequence>
<dbReference type="EMBL" id="JABEVU030000001">
    <property type="protein sequence ID" value="MDB0581366.1"/>
    <property type="molecule type" value="Genomic_DNA"/>
</dbReference>
<gene>
    <name evidence="2" type="ORF">F7P68_0012605</name>
</gene>